<accession>A0A518D9E0</accession>
<proteinExistence type="predicted"/>
<sequence length="74" mass="8159">MRRVDLETGAGRIRQAYEDLLLAYESASADWNDPVSRAVFEDRIEPMAPVIKGTLDAIGRLALIAGEAQRDADQ</sequence>
<reference evidence="1 2" key="1">
    <citation type="submission" date="2019-02" db="EMBL/GenBank/DDBJ databases">
        <title>Deep-cultivation of Planctomycetes and their phenomic and genomic characterization uncovers novel biology.</title>
        <authorList>
            <person name="Wiegand S."/>
            <person name="Jogler M."/>
            <person name="Boedeker C."/>
            <person name="Pinto D."/>
            <person name="Vollmers J."/>
            <person name="Rivas-Marin E."/>
            <person name="Kohn T."/>
            <person name="Peeters S.H."/>
            <person name="Heuer A."/>
            <person name="Rast P."/>
            <person name="Oberbeckmann S."/>
            <person name="Bunk B."/>
            <person name="Jeske O."/>
            <person name="Meyerdierks A."/>
            <person name="Storesund J.E."/>
            <person name="Kallscheuer N."/>
            <person name="Luecker S."/>
            <person name="Lage O.M."/>
            <person name="Pohl T."/>
            <person name="Merkel B.J."/>
            <person name="Hornburger P."/>
            <person name="Mueller R.-W."/>
            <person name="Bruemmer F."/>
            <person name="Labrenz M."/>
            <person name="Spormann A.M."/>
            <person name="Op den Camp H."/>
            <person name="Overmann J."/>
            <person name="Amann R."/>
            <person name="Jetten M.S.M."/>
            <person name="Mascher T."/>
            <person name="Medema M.H."/>
            <person name="Devos D.P."/>
            <person name="Kaster A.-K."/>
            <person name="Ovreas L."/>
            <person name="Rohde M."/>
            <person name="Galperin M.Y."/>
            <person name="Jogler C."/>
        </authorList>
    </citation>
    <scope>NUCLEOTIDE SEQUENCE [LARGE SCALE GENOMIC DNA]</scope>
    <source>
        <strain evidence="1 2">Pla175</strain>
    </source>
</reference>
<dbReference type="AlphaFoldDB" id="A0A518D9E0"/>
<dbReference type="KEGG" id="pnd:Pla175_14660"/>
<dbReference type="EMBL" id="CP036291">
    <property type="protein sequence ID" value="QDU88095.1"/>
    <property type="molecule type" value="Genomic_DNA"/>
</dbReference>
<evidence type="ECO:0000313" key="2">
    <source>
        <dbReference type="Proteomes" id="UP000317429"/>
    </source>
</evidence>
<dbReference type="Proteomes" id="UP000317429">
    <property type="component" value="Chromosome"/>
</dbReference>
<keyword evidence="2" id="KW-1185">Reference proteome</keyword>
<dbReference type="RefSeq" id="WP_145282653.1">
    <property type="nucleotide sequence ID" value="NZ_CP036291.1"/>
</dbReference>
<evidence type="ECO:0000313" key="1">
    <source>
        <dbReference type="EMBL" id="QDU88095.1"/>
    </source>
</evidence>
<name>A0A518D9E0_9BACT</name>
<protein>
    <submittedName>
        <fullName evidence="1">Uncharacterized protein</fullName>
    </submittedName>
</protein>
<dbReference type="OrthoDB" id="285317at2"/>
<gene>
    <name evidence="1" type="ORF">Pla175_14660</name>
</gene>
<organism evidence="1 2">
    <name type="scientific">Pirellulimonas nuda</name>
    <dbReference type="NCBI Taxonomy" id="2528009"/>
    <lineage>
        <taxon>Bacteria</taxon>
        <taxon>Pseudomonadati</taxon>
        <taxon>Planctomycetota</taxon>
        <taxon>Planctomycetia</taxon>
        <taxon>Pirellulales</taxon>
        <taxon>Lacipirellulaceae</taxon>
        <taxon>Pirellulimonas</taxon>
    </lineage>
</organism>